<accession>A0A1L9T815</accession>
<evidence type="ECO:0000256" key="3">
    <source>
        <dbReference type="ARBA" id="ARBA00022723"/>
    </source>
</evidence>
<dbReference type="InterPro" id="IPR024079">
    <property type="entry name" value="MetalloPept_cat_dom_sf"/>
</dbReference>
<feature type="region of interest" description="Disordered" evidence="7">
    <location>
        <begin position="320"/>
        <end position="349"/>
    </location>
</feature>
<keyword evidence="2" id="KW-0645">Protease</keyword>
<evidence type="ECO:0000313" key="9">
    <source>
        <dbReference type="Proteomes" id="UP000184356"/>
    </source>
</evidence>
<keyword evidence="5" id="KW-0862">Zinc</keyword>
<dbReference type="GeneID" id="63758783"/>
<evidence type="ECO:0000313" key="8">
    <source>
        <dbReference type="EMBL" id="OJJ55569.1"/>
    </source>
</evidence>
<keyword evidence="4" id="KW-0378">Hydrolase</keyword>
<dbReference type="Gene3D" id="3.40.390.10">
    <property type="entry name" value="Collagenase (Catalytic Domain)"/>
    <property type="match status" value="1"/>
</dbReference>
<dbReference type="RefSeq" id="XP_040699375.1">
    <property type="nucleotide sequence ID" value="XM_040842710.1"/>
</dbReference>
<feature type="compositionally biased region" description="Basic and acidic residues" evidence="7">
    <location>
        <begin position="131"/>
        <end position="145"/>
    </location>
</feature>
<dbReference type="EMBL" id="KV878592">
    <property type="protein sequence ID" value="OJJ55569.1"/>
    <property type="molecule type" value="Genomic_DNA"/>
</dbReference>
<dbReference type="InterPro" id="IPR012962">
    <property type="entry name" value="Pept_M54_archaemetzincn"/>
</dbReference>
<proteinExistence type="predicted"/>
<dbReference type="GO" id="GO:0046872">
    <property type="term" value="F:metal ion binding"/>
    <property type="evidence" value="ECO:0007669"/>
    <property type="project" value="UniProtKB-KW"/>
</dbReference>
<feature type="region of interest" description="Disordered" evidence="7">
    <location>
        <begin position="1"/>
        <end position="75"/>
    </location>
</feature>
<evidence type="ECO:0000256" key="7">
    <source>
        <dbReference type="SAM" id="MobiDB-lite"/>
    </source>
</evidence>
<feature type="compositionally biased region" description="Basic residues" evidence="7">
    <location>
        <begin position="320"/>
        <end position="330"/>
    </location>
</feature>
<keyword evidence="9" id="KW-1185">Reference proteome</keyword>
<evidence type="ECO:0000256" key="6">
    <source>
        <dbReference type="ARBA" id="ARBA00023049"/>
    </source>
</evidence>
<reference evidence="9" key="1">
    <citation type="journal article" date="2017" name="Genome Biol.">
        <title>Comparative genomics reveals high biological diversity and specific adaptations in the industrially and medically important fungal genus Aspergillus.</title>
        <authorList>
            <person name="de Vries R.P."/>
            <person name="Riley R."/>
            <person name="Wiebenga A."/>
            <person name="Aguilar-Osorio G."/>
            <person name="Amillis S."/>
            <person name="Uchima C.A."/>
            <person name="Anderluh G."/>
            <person name="Asadollahi M."/>
            <person name="Askin M."/>
            <person name="Barry K."/>
            <person name="Battaglia E."/>
            <person name="Bayram O."/>
            <person name="Benocci T."/>
            <person name="Braus-Stromeyer S.A."/>
            <person name="Caldana C."/>
            <person name="Canovas D."/>
            <person name="Cerqueira G.C."/>
            <person name="Chen F."/>
            <person name="Chen W."/>
            <person name="Choi C."/>
            <person name="Clum A."/>
            <person name="Dos Santos R.A."/>
            <person name="Damasio A.R."/>
            <person name="Diallinas G."/>
            <person name="Emri T."/>
            <person name="Fekete E."/>
            <person name="Flipphi M."/>
            <person name="Freyberg S."/>
            <person name="Gallo A."/>
            <person name="Gournas C."/>
            <person name="Habgood R."/>
            <person name="Hainaut M."/>
            <person name="Harispe M.L."/>
            <person name="Henrissat B."/>
            <person name="Hilden K.S."/>
            <person name="Hope R."/>
            <person name="Hossain A."/>
            <person name="Karabika E."/>
            <person name="Karaffa L."/>
            <person name="Karanyi Z."/>
            <person name="Krasevec N."/>
            <person name="Kuo A."/>
            <person name="Kusch H."/>
            <person name="LaButti K."/>
            <person name="Lagendijk E.L."/>
            <person name="Lapidus A."/>
            <person name="Levasseur A."/>
            <person name="Lindquist E."/>
            <person name="Lipzen A."/>
            <person name="Logrieco A.F."/>
            <person name="MacCabe A."/>
            <person name="Maekelae M.R."/>
            <person name="Malavazi I."/>
            <person name="Melin P."/>
            <person name="Meyer V."/>
            <person name="Mielnichuk N."/>
            <person name="Miskei M."/>
            <person name="Molnar A.P."/>
            <person name="Mule G."/>
            <person name="Ngan C.Y."/>
            <person name="Orejas M."/>
            <person name="Orosz E."/>
            <person name="Ouedraogo J.P."/>
            <person name="Overkamp K.M."/>
            <person name="Park H.-S."/>
            <person name="Perrone G."/>
            <person name="Piumi F."/>
            <person name="Punt P.J."/>
            <person name="Ram A.F."/>
            <person name="Ramon A."/>
            <person name="Rauscher S."/>
            <person name="Record E."/>
            <person name="Riano-Pachon D.M."/>
            <person name="Robert V."/>
            <person name="Roehrig J."/>
            <person name="Ruller R."/>
            <person name="Salamov A."/>
            <person name="Salih N.S."/>
            <person name="Samson R.A."/>
            <person name="Sandor E."/>
            <person name="Sanguinetti M."/>
            <person name="Schuetze T."/>
            <person name="Sepcic K."/>
            <person name="Shelest E."/>
            <person name="Sherlock G."/>
            <person name="Sophianopoulou V."/>
            <person name="Squina F.M."/>
            <person name="Sun H."/>
            <person name="Susca A."/>
            <person name="Todd R.B."/>
            <person name="Tsang A."/>
            <person name="Unkles S.E."/>
            <person name="van de Wiele N."/>
            <person name="van Rossen-Uffink D."/>
            <person name="Oliveira J.V."/>
            <person name="Vesth T.C."/>
            <person name="Visser J."/>
            <person name="Yu J.-H."/>
            <person name="Zhou M."/>
            <person name="Andersen M.R."/>
            <person name="Archer D.B."/>
            <person name="Baker S.E."/>
            <person name="Benoit I."/>
            <person name="Brakhage A.A."/>
            <person name="Braus G.H."/>
            <person name="Fischer R."/>
            <person name="Frisvad J.C."/>
            <person name="Goldman G.H."/>
            <person name="Houbraken J."/>
            <person name="Oakley B."/>
            <person name="Pocsi I."/>
            <person name="Scazzocchio C."/>
            <person name="Seiboth B."/>
            <person name="vanKuyk P.A."/>
            <person name="Wortman J."/>
            <person name="Dyer P.S."/>
            <person name="Grigoriev I.V."/>
        </authorList>
    </citation>
    <scope>NUCLEOTIDE SEQUENCE [LARGE SCALE GENOMIC DNA]</scope>
    <source>
        <strain evidence="9">CBS 593.65</strain>
    </source>
</reference>
<dbReference type="PANTHER" id="PTHR15910:SF1">
    <property type="entry name" value="ARCHAEMETZINCIN-2"/>
    <property type="match status" value="1"/>
</dbReference>
<dbReference type="GO" id="GO:0008237">
    <property type="term" value="F:metallopeptidase activity"/>
    <property type="evidence" value="ECO:0007669"/>
    <property type="project" value="UniProtKB-KW"/>
</dbReference>
<dbReference type="OrthoDB" id="2365600at2759"/>
<evidence type="ECO:0000256" key="1">
    <source>
        <dbReference type="ARBA" id="ARBA00001947"/>
    </source>
</evidence>
<feature type="region of interest" description="Disordered" evidence="7">
    <location>
        <begin position="127"/>
        <end position="153"/>
    </location>
</feature>
<gene>
    <name evidence="8" type="ORF">ASPSYDRAFT_158161</name>
</gene>
<keyword evidence="6" id="KW-0482">Metalloprotease</keyword>
<dbReference type="GO" id="GO:0006508">
    <property type="term" value="P:proteolysis"/>
    <property type="evidence" value="ECO:0007669"/>
    <property type="project" value="UniProtKB-KW"/>
</dbReference>
<keyword evidence="3" id="KW-0479">Metal-binding</keyword>
<dbReference type="CDD" id="cd11375">
    <property type="entry name" value="Peptidase_M54"/>
    <property type="match status" value="1"/>
</dbReference>
<dbReference type="PANTHER" id="PTHR15910">
    <property type="entry name" value="ARCHAEMETZINCIN"/>
    <property type="match status" value="1"/>
</dbReference>
<dbReference type="Proteomes" id="UP000184356">
    <property type="component" value="Unassembled WGS sequence"/>
</dbReference>
<dbReference type="Pfam" id="PF07998">
    <property type="entry name" value="Peptidase_M54"/>
    <property type="match status" value="1"/>
</dbReference>
<organism evidence="8 9">
    <name type="scientific">Aspergillus sydowii CBS 593.65</name>
    <dbReference type="NCBI Taxonomy" id="1036612"/>
    <lineage>
        <taxon>Eukaryota</taxon>
        <taxon>Fungi</taxon>
        <taxon>Dikarya</taxon>
        <taxon>Ascomycota</taxon>
        <taxon>Pezizomycotina</taxon>
        <taxon>Eurotiomycetes</taxon>
        <taxon>Eurotiomycetidae</taxon>
        <taxon>Eurotiales</taxon>
        <taxon>Aspergillaceae</taxon>
        <taxon>Aspergillus</taxon>
        <taxon>Aspergillus subgen. Nidulantes</taxon>
    </lineage>
</organism>
<evidence type="ECO:0000256" key="5">
    <source>
        <dbReference type="ARBA" id="ARBA00022833"/>
    </source>
</evidence>
<protein>
    <submittedName>
        <fullName evidence="8">Uncharacterized protein</fullName>
    </submittedName>
</protein>
<sequence>MPPKQQPPCPHDRILYTPSPHAAQVNYNQPSKQERQDATKPAPSSSSSKRKPLVATPPTRTDIQNFPAPLVLPGDDLALDPEYPAQSFQEWLDEEERNPVTPRRKTIYFIDAPGVDSRISEVESWTSPNVHDLDSDSDSDPHSHSASDAAVAVEPPATKDVTDYLAAFFNGLPVKHLNMPKGRWIFTPWVAKPVKQTSTLTLKHIALATPKEQIRIRTRTGPDGLYSRQLNLDDLLDVAIAILPKDAYALCMLVNHDLYEDDEDSFVCGRAYGGSRVAVVSAARYNPALDTVQGVERGHAWPGAHCGGFVDGICSNRRKQTGKKMGKGKGSKGGNESTAPTATASANREGPLEDAMDVLRQSQSHSLRLAGDGEAQWQSALWLWRVIRTTSHELCHCLGLDHCVYYACIMQGSASLSEDTRQPPYLCPVDLAKVLCATGSGVKERDRALLAYCECQERRGFVYLRAFAAWLRASLGRGNGVESNQIVVIDD</sequence>
<dbReference type="VEuPathDB" id="FungiDB:ASPSYDRAFT_158161"/>
<name>A0A1L9T815_9EURO</name>
<dbReference type="SUPFAM" id="SSF55486">
    <property type="entry name" value="Metalloproteases ('zincins'), catalytic domain"/>
    <property type="match status" value="1"/>
</dbReference>
<feature type="compositionally biased region" description="Polar residues" evidence="7">
    <location>
        <begin position="335"/>
        <end position="346"/>
    </location>
</feature>
<evidence type="ECO:0000256" key="4">
    <source>
        <dbReference type="ARBA" id="ARBA00022801"/>
    </source>
</evidence>
<evidence type="ECO:0000256" key="2">
    <source>
        <dbReference type="ARBA" id="ARBA00022670"/>
    </source>
</evidence>
<dbReference type="AlphaFoldDB" id="A0A1L9T815"/>
<comment type="cofactor">
    <cofactor evidence="1">
        <name>Zn(2+)</name>
        <dbReference type="ChEBI" id="CHEBI:29105"/>
    </cofactor>
</comment>